<keyword evidence="11" id="KW-1185">Reference proteome</keyword>
<evidence type="ECO:0000256" key="2">
    <source>
        <dbReference type="ARBA" id="ARBA00022705"/>
    </source>
</evidence>
<keyword evidence="4 8" id="KW-0547">Nucleotide-binding</keyword>
<keyword evidence="5 8" id="KW-0862">Zinc</keyword>
<feature type="domain" description="Primosomal protein N' 3' DNA-binding" evidence="9">
    <location>
        <begin position="6"/>
        <end position="78"/>
    </location>
</feature>
<feature type="binding site" evidence="8">
    <location>
        <position position="355"/>
    </location>
    <ligand>
        <name>Zn(2+)</name>
        <dbReference type="ChEBI" id="CHEBI:29105"/>
        <label>1</label>
    </ligand>
</feature>
<name>A0A367Z018_9ACTN</name>
<evidence type="ECO:0000256" key="7">
    <source>
        <dbReference type="ARBA" id="ARBA00023125"/>
    </source>
</evidence>
<feature type="binding site" evidence="8">
    <location>
        <position position="398"/>
    </location>
    <ligand>
        <name>Zn(2+)</name>
        <dbReference type="ChEBI" id="CHEBI:29105"/>
        <label>2</label>
    </ligand>
</feature>
<feature type="binding site" evidence="8">
    <location>
        <position position="358"/>
    </location>
    <ligand>
        <name>Zn(2+)</name>
        <dbReference type="ChEBI" id="CHEBI:29105"/>
        <label>1</label>
    </ligand>
</feature>
<evidence type="ECO:0000256" key="4">
    <source>
        <dbReference type="ARBA" id="ARBA00022741"/>
    </source>
</evidence>
<comment type="function">
    <text evidence="8">Initiates the restart of stalled replication forks, which reloads the replicative helicase on sites other than the origin of replication. Recognizes and binds to abandoned replication forks and remodels them to uncover a helicase loading site. Promotes assembly of the primosome at these replication forks.</text>
</comment>
<dbReference type="GO" id="GO:0006269">
    <property type="term" value="P:DNA replication, synthesis of primer"/>
    <property type="evidence" value="ECO:0007669"/>
    <property type="project" value="UniProtKB-KW"/>
</dbReference>
<comment type="caution">
    <text evidence="10">The sequence shown here is derived from an EMBL/GenBank/DDBJ whole genome shotgun (WGS) entry which is preliminary data.</text>
</comment>
<keyword evidence="6 8" id="KW-0067">ATP-binding</keyword>
<dbReference type="GO" id="GO:0005524">
    <property type="term" value="F:ATP binding"/>
    <property type="evidence" value="ECO:0007669"/>
    <property type="project" value="UniProtKB-UniRule"/>
</dbReference>
<keyword evidence="3 8" id="KW-0479">Metal-binding</keyword>
<evidence type="ECO:0000256" key="6">
    <source>
        <dbReference type="ARBA" id="ARBA00022840"/>
    </source>
</evidence>
<dbReference type="GO" id="GO:0008270">
    <property type="term" value="F:zinc ion binding"/>
    <property type="evidence" value="ECO:0007669"/>
    <property type="project" value="UniProtKB-UniRule"/>
</dbReference>
<keyword evidence="1 8" id="KW-0639">Primosome</keyword>
<dbReference type="GO" id="GO:0006270">
    <property type="term" value="P:DNA replication initiation"/>
    <property type="evidence" value="ECO:0007669"/>
    <property type="project" value="TreeGrafter"/>
</dbReference>
<dbReference type="GO" id="GO:0003677">
    <property type="term" value="F:DNA binding"/>
    <property type="evidence" value="ECO:0007669"/>
    <property type="project" value="UniProtKB-UniRule"/>
</dbReference>
<keyword evidence="7 8" id="KW-0238">DNA-binding</keyword>
<evidence type="ECO:0000256" key="8">
    <source>
        <dbReference type="HAMAP-Rule" id="MF_00983"/>
    </source>
</evidence>
<evidence type="ECO:0000256" key="1">
    <source>
        <dbReference type="ARBA" id="ARBA00022515"/>
    </source>
</evidence>
<comment type="caution">
    <text evidence="8">As this protein does not have any detectable helicase domains, it probably does not have helicase activity.</text>
</comment>
<dbReference type="EMBL" id="QOUI01000001">
    <property type="protein sequence ID" value="RCK71505.1"/>
    <property type="molecule type" value="Genomic_DNA"/>
</dbReference>
<comment type="subunit">
    <text evidence="8">Component of the replication restart primosome.</text>
</comment>
<dbReference type="Gene3D" id="3.40.50.300">
    <property type="entry name" value="P-loop containing nucleotide triphosphate hydrolases"/>
    <property type="match status" value="1"/>
</dbReference>
<dbReference type="GO" id="GO:0006302">
    <property type="term" value="P:double-strand break repair"/>
    <property type="evidence" value="ECO:0007669"/>
    <property type="project" value="InterPro"/>
</dbReference>
<dbReference type="InterPro" id="IPR027417">
    <property type="entry name" value="P-loop_NTPase"/>
</dbReference>
<dbReference type="HAMAP" id="MF_00983">
    <property type="entry name" value="PriA"/>
    <property type="match status" value="1"/>
</dbReference>
<feature type="binding site" evidence="8">
    <location>
        <position position="407"/>
    </location>
    <ligand>
        <name>Zn(2+)</name>
        <dbReference type="ChEBI" id="CHEBI:29105"/>
        <label>1</label>
    </ligand>
</feature>
<organism evidence="10 11">
    <name type="scientific">Desertihabitans brevis</name>
    <dbReference type="NCBI Taxonomy" id="2268447"/>
    <lineage>
        <taxon>Bacteria</taxon>
        <taxon>Bacillati</taxon>
        <taxon>Actinomycetota</taxon>
        <taxon>Actinomycetes</taxon>
        <taxon>Propionibacteriales</taxon>
        <taxon>Propionibacteriaceae</taxon>
        <taxon>Desertihabitans</taxon>
    </lineage>
</organism>
<dbReference type="InterPro" id="IPR041222">
    <property type="entry name" value="PriA_3primeBD"/>
</dbReference>
<dbReference type="InterPro" id="IPR042115">
    <property type="entry name" value="PriA_3primeBD_sf"/>
</dbReference>
<dbReference type="Gene3D" id="3.40.1440.60">
    <property type="entry name" value="PriA, 3(prime) DNA-binding domain"/>
    <property type="match status" value="1"/>
</dbReference>
<reference evidence="10 11" key="1">
    <citation type="submission" date="2018-07" db="EMBL/GenBank/DDBJ databases">
        <title>Desertimonas flava gen. nov. sp. nov.</title>
        <authorList>
            <person name="Liu S."/>
        </authorList>
    </citation>
    <scope>NUCLEOTIDE SEQUENCE [LARGE SCALE GENOMIC DNA]</scope>
    <source>
        <strain evidence="10 11">16Sb5-5</strain>
    </source>
</reference>
<gene>
    <name evidence="8" type="primary">priA</name>
    <name evidence="10" type="ORF">DT076_01545</name>
</gene>
<evidence type="ECO:0000313" key="10">
    <source>
        <dbReference type="EMBL" id="RCK71505.1"/>
    </source>
</evidence>
<accession>A0A367Z018</accession>
<dbReference type="Proteomes" id="UP000252770">
    <property type="component" value="Unassembled WGS sequence"/>
</dbReference>
<feature type="binding site" evidence="8">
    <location>
        <position position="367"/>
    </location>
    <ligand>
        <name>Zn(2+)</name>
        <dbReference type="ChEBI" id="CHEBI:29105"/>
        <label>2</label>
    </ligand>
</feature>
<comment type="similarity">
    <text evidence="8">Belongs to the helicase family. PriA subfamily.</text>
</comment>
<dbReference type="PANTHER" id="PTHR30580:SF0">
    <property type="entry name" value="PRIMOSOMAL PROTEIN N"/>
    <property type="match status" value="1"/>
</dbReference>
<evidence type="ECO:0000313" key="11">
    <source>
        <dbReference type="Proteomes" id="UP000252770"/>
    </source>
</evidence>
<evidence type="ECO:0000259" key="9">
    <source>
        <dbReference type="Pfam" id="PF17764"/>
    </source>
</evidence>
<dbReference type="AlphaFoldDB" id="A0A367Z018"/>
<feature type="binding site" evidence="8">
    <location>
        <position position="395"/>
    </location>
    <ligand>
        <name>Zn(2+)</name>
        <dbReference type="ChEBI" id="CHEBI:29105"/>
        <label>2</label>
    </ligand>
</feature>
<sequence>MGEDAVPGVRVRVRFAGRLRDGFVLERAGVSTTERSLQPLHKVVSAEPVLSPEVARLVRAVADHWAGTFADVVRLAVPPRHAATEKAPRRERAAPTLDGWTATASVLAGYPWGVQWLEAVARGESPRAFWQVAPTAGVAGRWAEGFADAAAATVRSGRGALAVVPDTHDLDLLERACRERLGPDAVVRLTADAGPSTRYRAFLAARRGDVPVVVGTRAAAFAPVQRLGLVALWDDGDDLHAEPRAPYPHARDVLAIRAAQSRAAVLVASHARSAEVQRWLEDGWLRPVQLAPRELRRASAGVRVAADSDRALERDPHAEVARLPHEVFQVIRAGLSRGPVLVQVPRAGHLLALLCADCRTPARCGHCSGRLETTPARLPGSAPAGRGADRGLPSCRWCGRLQTDWRCEECGSPRWRAPVVGASRTAHELGRAFPNTRVVSATAGEARDPVRGEHVLVVATPGAEPRAEDGYAAAVLLDTPLLLGRPDLRAAEEALRRWLNVVALVRPGDQDGTVIAVGPSGARALQALVRLDPGGFAARELAERAEAHLGPAWRTVTVEGGAEAVRQLHSLLEADRLEAVGVEVLGPVELDATADGERHRLVLRCPPAGGSELVRQVRQAQSVRSARKSEGALRVRVDPVVFG</sequence>
<dbReference type="PANTHER" id="PTHR30580">
    <property type="entry name" value="PRIMOSOMAL PROTEIN N"/>
    <property type="match status" value="1"/>
</dbReference>
<evidence type="ECO:0000256" key="5">
    <source>
        <dbReference type="ARBA" id="ARBA00022833"/>
    </source>
</evidence>
<comment type="cofactor">
    <cofactor evidence="8">
        <name>Zn(2+)</name>
        <dbReference type="ChEBI" id="CHEBI:29105"/>
    </cofactor>
    <text evidence="8">Binds 2 zinc ions per subunit.</text>
</comment>
<keyword evidence="2 8" id="KW-0235">DNA replication</keyword>
<feature type="binding site" evidence="8">
    <location>
        <position position="364"/>
    </location>
    <ligand>
        <name>Zn(2+)</name>
        <dbReference type="ChEBI" id="CHEBI:29105"/>
        <label>2</label>
    </ligand>
</feature>
<dbReference type="GO" id="GO:1990077">
    <property type="term" value="C:primosome complex"/>
    <property type="evidence" value="ECO:0007669"/>
    <property type="project" value="UniProtKB-UniRule"/>
</dbReference>
<dbReference type="InterPro" id="IPR005259">
    <property type="entry name" value="PriA"/>
</dbReference>
<dbReference type="Pfam" id="PF17764">
    <property type="entry name" value="PriA_3primeBD"/>
    <property type="match status" value="1"/>
</dbReference>
<evidence type="ECO:0000256" key="3">
    <source>
        <dbReference type="ARBA" id="ARBA00022723"/>
    </source>
</evidence>
<feature type="binding site" evidence="8">
    <location>
        <position position="410"/>
    </location>
    <ligand>
        <name>Zn(2+)</name>
        <dbReference type="ChEBI" id="CHEBI:29105"/>
        <label>1</label>
    </ligand>
</feature>
<proteinExistence type="inferred from homology"/>
<protein>
    <recommendedName>
        <fullName evidence="8">Probable replication restart protein PriA</fullName>
    </recommendedName>
    <alternativeName>
        <fullName evidence="8">Putative ATP-dependent DNA helicase PriA</fullName>
    </alternativeName>
</protein>
<dbReference type="GO" id="GO:0006310">
    <property type="term" value="P:DNA recombination"/>
    <property type="evidence" value="ECO:0007669"/>
    <property type="project" value="InterPro"/>
</dbReference>
<dbReference type="GO" id="GO:0043138">
    <property type="term" value="F:3'-5' DNA helicase activity"/>
    <property type="evidence" value="ECO:0007669"/>
    <property type="project" value="TreeGrafter"/>
</dbReference>